<dbReference type="EMBL" id="JAGYWB010000013">
    <property type="protein sequence ID" value="KAI0501042.1"/>
    <property type="molecule type" value="Genomic_DNA"/>
</dbReference>
<dbReference type="AlphaFoldDB" id="A0A8T3AZH2"/>
<evidence type="ECO:0000313" key="1">
    <source>
        <dbReference type="EMBL" id="KAI0501042.1"/>
    </source>
</evidence>
<evidence type="ECO:0000313" key="2">
    <source>
        <dbReference type="Proteomes" id="UP000829196"/>
    </source>
</evidence>
<gene>
    <name evidence="1" type="ORF">KFK09_019260</name>
</gene>
<proteinExistence type="predicted"/>
<name>A0A8T3AZH2_DENNO</name>
<organism evidence="1 2">
    <name type="scientific">Dendrobium nobile</name>
    <name type="common">Orchid</name>
    <dbReference type="NCBI Taxonomy" id="94219"/>
    <lineage>
        <taxon>Eukaryota</taxon>
        <taxon>Viridiplantae</taxon>
        <taxon>Streptophyta</taxon>
        <taxon>Embryophyta</taxon>
        <taxon>Tracheophyta</taxon>
        <taxon>Spermatophyta</taxon>
        <taxon>Magnoliopsida</taxon>
        <taxon>Liliopsida</taxon>
        <taxon>Asparagales</taxon>
        <taxon>Orchidaceae</taxon>
        <taxon>Epidendroideae</taxon>
        <taxon>Malaxideae</taxon>
        <taxon>Dendrobiinae</taxon>
        <taxon>Dendrobium</taxon>
    </lineage>
</organism>
<dbReference type="Proteomes" id="UP000829196">
    <property type="component" value="Unassembled WGS sequence"/>
</dbReference>
<sequence>MVQDAYSHYEDIEQFMHVEKMKIVASFLKLKESEGGAFSSHTIKTIYSVFILLSYASGLKWPALIAPSTTTFD</sequence>
<protein>
    <submittedName>
        <fullName evidence="1">Uncharacterized protein</fullName>
    </submittedName>
</protein>
<accession>A0A8T3AZH2</accession>
<keyword evidence="2" id="KW-1185">Reference proteome</keyword>
<comment type="caution">
    <text evidence="1">The sequence shown here is derived from an EMBL/GenBank/DDBJ whole genome shotgun (WGS) entry which is preliminary data.</text>
</comment>
<reference evidence="1" key="1">
    <citation type="journal article" date="2022" name="Front. Genet.">
        <title>Chromosome-Scale Assembly of the Dendrobium nobile Genome Provides Insights Into the Molecular Mechanism of the Biosynthesis of the Medicinal Active Ingredient of Dendrobium.</title>
        <authorList>
            <person name="Xu Q."/>
            <person name="Niu S.-C."/>
            <person name="Li K.-L."/>
            <person name="Zheng P.-J."/>
            <person name="Zhang X.-J."/>
            <person name="Jia Y."/>
            <person name="Liu Y."/>
            <person name="Niu Y.-X."/>
            <person name="Yu L.-H."/>
            <person name="Chen D.-F."/>
            <person name="Zhang G.-Q."/>
        </authorList>
    </citation>
    <scope>NUCLEOTIDE SEQUENCE</scope>
    <source>
        <tissue evidence="1">Leaf</tissue>
    </source>
</reference>